<dbReference type="Proteomes" id="UP001246372">
    <property type="component" value="Unassembled WGS sequence"/>
</dbReference>
<dbReference type="EMBL" id="JAVXZY010000002">
    <property type="protein sequence ID" value="MDT8998969.1"/>
    <property type="molecule type" value="Genomic_DNA"/>
</dbReference>
<accession>A0ABU3P8U2</accession>
<dbReference type="Gene3D" id="2.130.10.10">
    <property type="entry name" value="YVTN repeat-like/Quinoprotein amine dehydrogenase"/>
    <property type="match status" value="4"/>
</dbReference>
<protein>
    <submittedName>
        <fullName evidence="5">YCF48-related protein</fullName>
    </submittedName>
</protein>
<dbReference type="SUPFAM" id="SSF50939">
    <property type="entry name" value="Sialidases"/>
    <property type="match status" value="1"/>
</dbReference>
<dbReference type="InterPro" id="IPR013783">
    <property type="entry name" value="Ig-like_fold"/>
</dbReference>
<reference evidence="5" key="1">
    <citation type="submission" date="2023-09" db="EMBL/GenBank/DDBJ databases">
        <title>Paucibacter sp. APW11 Genome sequencing and assembly.</title>
        <authorList>
            <person name="Kim I."/>
        </authorList>
    </citation>
    <scope>NUCLEOTIDE SEQUENCE</scope>
    <source>
        <strain evidence="5">APW11</strain>
    </source>
</reference>
<feature type="domain" description="Photosynthesis system II assembly factor Ycf48/Hcf136-like" evidence="4">
    <location>
        <begin position="169"/>
        <end position="288"/>
    </location>
</feature>
<sequence length="728" mass="76548">MEAIRFSDAVRRSHSVFMLTVTLSLLFSGCGGGGGGAGGSNAQPNQPGDTRPVTSIKAQPTDQSVVAGKAASFSISVEGTASIQWQALSNGNWIDISGATSASFALPTTSVEDDGHQYRAVIAPSAGGSAITSAVATLHVAPNISWSFKSPSFIGAELNSVRWVDDGKVAVAVGSNGTIVRSVDGGLTWTHIRRSRNDAPRLTQLLVTDSQTLVASGPKVFMRSSDAGATWSQLPAPWGDGLLLAFRTSQVGIAADATGKAYRTSDGGLTWQETKPVAVGALNTLECNSQVCIATGWDRTHNGNLNAWKSNDDGFSWTEVDFKPKTVEDLGLWAVGVVDANTIYAFGDGWKGRSVGRSADGGATWTWETMFAQQRSTGVRFADRTHGLTLDGSARTEDGGRSWLDTPSFRNFMPQGLALSSSGLSLAVDVAGQIMRSVDFGASWSAVFKTADGDMKRHQFSSLAFSDRQNGLAVSAHDVLFTVDGGQSWTKTNLDASIANGVLEKVAFANPTTAVLVGSSAVRSTDGGRSWQKINSLPWGDFSAVAFSPAGWGLLAGQNGMFRSTDAGASWTMVRAPGTDRFGVFAIRGNVVLAGGFGTMLRSEDAGLTWTQVSGLTEWVYSISWSDAQTAFAVTTRGRLLKSTDAGRSWNAVDVGTDKHLLAVSFSSDGSLGLVSGAGVVLHTTDGGQTWSKDLSGYPFFWYAIAFADSRTPFVAGDNGVIMQGSGY</sequence>
<evidence type="ECO:0000313" key="6">
    <source>
        <dbReference type="Proteomes" id="UP001246372"/>
    </source>
</evidence>
<keyword evidence="1" id="KW-0602">Photosynthesis</keyword>
<evidence type="ECO:0000256" key="3">
    <source>
        <dbReference type="SAM" id="MobiDB-lite"/>
    </source>
</evidence>
<feature type="domain" description="Photosynthesis system II assembly factor Ycf48/Hcf136-like" evidence="4">
    <location>
        <begin position="461"/>
        <end position="572"/>
    </location>
</feature>
<keyword evidence="2" id="KW-0604">Photosystem II</keyword>
<evidence type="ECO:0000259" key="4">
    <source>
        <dbReference type="Pfam" id="PF14870"/>
    </source>
</evidence>
<dbReference type="InterPro" id="IPR028203">
    <property type="entry name" value="PSII_CF48-like_dom"/>
</dbReference>
<dbReference type="InterPro" id="IPR036278">
    <property type="entry name" value="Sialidase_sf"/>
</dbReference>
<dbReference type="PROSITE" id="PS51257">
    <property type="entry name" value="PROKAR_LIPOPROTEIN"/>
    <property type="match status" value="1"/>
</dbReference>
<organism evidence="5 6">
    <name type="scientific">Roseateles aquae</name>
    <dbReference type="NCBI Taxonomy" id="3077235"/>
    <lineage>
        <taxon>Bacteria</taxon>
        <taxon>Pseudomonadati</taxon>
        <taxon>Pseudomonadota</taxon>
        <taxon>Betaproteobacteria</taxon>
        <taxon>Burkholderiales</taxon>
        <taxon>Sphaerotilaceae</taxon>
        <taxon>Roseateles</taxon>
    </lineage>
</organism>
<dbReference type="PANTHER" id="PTHR47199">
    <property type="entry name" value="PHOTOSYSTEM II STABILITY/ASSEMBLY FACTOR HCF136, CHLOROPLASTIC"/>
    <property type="match status" value="1"/>
</dbReference>
<proteinExistence type="predicted"/>
<dbReference type="Pfam" id="PF14870">
    <property type="entry name" value="PSII_BNR"/>
    <property type="match status" value="3"/>
</dbReference>
<feature type="region of interest" description="Disordered" evidence="3">
    <location>
        <begin position="35"/>
        <end position="55"/>
    </location>
</feature>
<gene>
    <name evidence="5" type="ORF">RQP53_06775</name>
</gene>
<evidence type="ECO:0000256" key="1">
    <source>
        <dbReference type="ARBA" id="ARBA00022531"/>
    </source>
</evidence>
<dbReference type="InterPro" id="IPR015943">
    <property type="entry name" value="WD40/YVTN_repeat-like_dom_sf"/>
</dbReference>
<feature type="domain" description="Photosynthesis system II assembly factor Ycf48/Hcf136-like" evidence="4">
    <location>
        <begin position="616"/>
        <end position="693"/>
    </location>
</feature>
<dbReference type="CDD" id="cd15482">
    <property type="entry name" value="Sialidase_non-viral"/>
    <property type="match status" value="2"/>
</dbReference>
<name>A0ABU3P8U2_9BURK</name>
<dbReference type="SUPFAM" id="SSF110296">
    <property type="entry name" value="Oligoxyloglucan reducing end-specific cellobiohydrolase"/>
    <property type="match status" value="1"/>
</dbReference>
<comment type="caution">
    <text evidence="5">The sequence shown here is derived from an EMBL/GenBank/DDBJ whole genome shotgun (WGS) entry which is preliminary data.</text>
</comment>
<evidence type="ECO:0000313" key="5">
    <source>
        <dbReference type="EMBL" id="MDT8998969.1"/>
    </source>
</evidence>
<dbReference type="Gene3D" id="2.60.40.10">
    <property type="entry name" value="Immunoglobulins"/>
    <property type="match status" value="1"/>
</dbReference>
<evidence type="ECO:0000256" key="2">
    <source>
        <dbReference type="ARBA" id="ARBA00023276"/>
    </source>
</evidence>
<dbReference type="PANTHER" id="PTHR47199:SF2">
    <property type="entry name" value="PHOTOSYSTEM II STABILITY_ASSEMBLY FACTOR HCF136, CHLOROPLASTIC"/>
    <property type="match status" value="1"/>
</dbReference>
<feature type="compositionally biased region" description="Polar residues" evidence="3">
    <location>
        <begin position="40"/>
        <end position="55"/>
    </location>
</feature>
<dbReference type="RefSeq" id="WP_315649463.1">
    <property type="nucleotide sequence ID" value="NZ_JAVXZY010000002.1"/>
</dbReference>
<keyword evidence="6" id="KW-1185">Reference proteome</keyword>